<accession>A0ABU5SSZ9</accession>
<dbReference type="InterPro" id="IPR001451">
    <property type="entry name" value="Hexapep"/>
</dbReference>
<evidence type="ECO:0000256" key="4">
    <source>
        <dbReference type="ARBA" id="ARBA00022737"/>
    </source>
</evidence>
<dbReference type="InterPro" id="IPR020573">
    <property type="entry name" value="UDP_GlcNAc_AcTrfase_non-rep"/>
</dbReference>
<proteinExistence type="inferred from homology"/>
<keyword evidence="5 7" id="KW-0443">Lipid metabolism</keyword>
<dbReference type="HAMAP" id="MF_00523">
    <property type="entry name" value="LpxD"/>
    <property type="match status" value="1"/>
</dbReference>
<keyword evidence="1 7" id="KW-0444">Lipid biosynthesis</keyword>
<keyword evidence="3 7" id="KW-0808">Transferase</keyword>
<dbReference type="Gene3D" id="2.160.10.10">
    <property type="entry name" value="Hexapeptide repeat proteins"/>
    <property type="match status" value="1"/>
</dbReference>
<dbReference type="Gene3D" id="3.40.1390.10">
    <property type="entry name" value="MurE/MurF, N-terminal domain"/>
    <property type="match status" value="1"/>
</dbReference>
<keyword evidence="2 7" id="KW-0441">Lipid A biosynthesis</keyword>
<comment type="catalytic activity">
    <reaction evidence="7">
        <text>a UDP-3-O-[(3R)-3-hydroxyacyl]-alpha-D-glucosamine + a (3R)-hydroxyacyl-[ACP] = a UDP-2-N,3-O-bis[(3R)-3-hydroxyacyl]-alpha-D-glucosamine + holo-[ACP] + H(+)</text>
        <dbReference type="Rhea" id="RHEA:53836"/>
        <dbReference type="Rhea" id="RHEA-COMP:9685"/>
        <dbReference type="Rhea" id="RHEA-COMP:9945"/>
        <dbReference type="ChEBI" id="CHEBI:15378"/>
        <dbReference type="ChEBI" id="CHEBI:64479"/>
        <dbReference type="ChEBI" id="CHEBI:78827"/>
        <dbReference type="ChEBI" id="CHEBI:137740"/>
        <dbReference type="ChEBI" id="CHEBI:137748"/>
        <dbReference type="EC" id="2.3.1.191"/>
    </reaction>
</comment>
<dbReference type="CDD" id="cd03352">
    <property type="entry name" value="LbH_LpxD"/>
    <property type="match status" value="1"/>
</dbReference>
<comment type="similarity">
    <text evidence="7">Belongs to the transferase hexapeptide repeat family. LpxD subfamily.</text>
</comment>
<dbReference type="NCBIfam" id="TIGR01853">
    <property type="entry name" value="lipid_A_lpxD"/>
    <property type="match status" value="1"/>
</dbReference>
<dbReference type="EMBL" id="JAYGHY010000006">
    <property type="protein sequence ID" value="MEA5441600.1"/>
    <property type="molecule type" value="Genomic_DNA"/>
</dbReference>
<comment type="subunit">
    <text evidence="7">Homotrimer.</text>
</comment>
<dbReference type="PANTHER" id="PTHR43378">
    <property type="entry name" value="UDP-3-O-ACYLGLUCOSAMINE N-ACYLTRANSFERASE"/>
    <property type="match status" value="1"/>
</dbReference>
<organism evidence="9 10">
    <name type="scientific">Cyanobium gracile UHCC 0281</name>
    <dbReference type="NCBI Taxonomy" id="3110309"/>
    <lineage>
        <taxon>Bacteria</taxon>
        <taxon>Bacillati</taxon>
        <taxon>Cyanobacteriota</taxon>
        <taxon>Cyanophyceae</taxon>
        <taxon>Synechococcales</taxon>
        <taxon>Prochlorococcaceae</taxon>
        <taxon>Cyanobium</taxon>
    </lineage>
</organism>
<evidence type="ECO:0000256" key="6">
    <source>
        <dbReference type="ARBA" id="ARBA00023315"/>
    </source>
</evidence>
<evidence type="ECO:0000313" key="10">
    <source>
        <dbReference type="Proteomes" id="UP001302329"/>
    </source>
</evidence>
<keyword evidence="10" id="KW-1185">Reference proteome</keyword>
<evidence type="ECO:0000256" key="7">
    <source>
        <dbReference type="HAMAP-Rule" id="MF_00523"/>
    </source>
</evidence>
<gene>
    <name evidence="7 9" type="primary">lpxD</name>
    <name evidence="9" type="ORF">VB739_03435</name>
</gene>
<dbReference type="NCBIfam" id="NF002060">
    <property type="entry name" value="PRK00892.1"/>
    <property type="match status" value="1"/>
</dbReference>
<dbReference type="SUPFAM" id="SSF51161">
    <property type="entry name" value="Trimeric LpxA-like enzymes"/>
    <property type="match status" value="1"/>
</dbReference>
<evidence type="ECO:0000256" key="1">
    <source>
        <dbReference type="ARBA" id="ARBA00022516"/>
    </source>
</evidence>
<keyword evidence="4 7" id="KW-0677">Repeat</keyword>
<reference evidence="9 10" key="1">
    <citation type="submission" date="2023-12" db="EMBL/GenBank/DDBJ databases">
        <title>Baltic Sea Cyanobacteria.</title>
        <authorList>
            <person name="Delbaje E."/>
            <person name="Fewer D.P."/>
            <person name="Shishido T.K."/>
        </authorList>
    </citation>
    <scope>NUCLEOTIDE SEQUENCE [LARGE SCALE GENOMIC DNA]</scope>
    <source>
        <strain evidence="9 10">UHCC 0281</strain>
    </source>
</reference>
<evidence type="ECO:0000256" key="5">
    <source>
        <dbReference type="ARBA" id="ARBA00023098"/>
    </source>
</evidence>
<dbReference type="Pfam" id="PF00132">
    <property type="entry name" value="Hexapep"/>
    <property type="match status" value="1"/>
</dbReference>
<comment type="pathway">
    <text evidence="7">Bacterial outer membrane biogenesis; LPS lipid A biosynthesis.</text>
</comment>
<evidence type="ECO:0000256" key="3">
    <source>
        <dbReference type="ARBA" id="ARBA00022679"/>
    </source>
</evidence>
<dbReference type="RefSeq" id="WP_323355724.1">
    <property type="nucleotide sequence ID" value="NZ_JAYGHY010000006.1"/>
</dbReference>
<dbReference type="PANTHER" id="PTHR43378:SF2">
    <property type="entry name" value="UDP-3-O-ACYLGLUCOSAMINE N-ACYLTRANSFERASE 1, MITOCHONDRIAL-RELATED"/>
    <property type="match status" value="1"/>
</dbReference>
<evidence type="ECO:0000313" key="9">
    <source>
        <dbReference type="EMBL" id="MEA5441600.1"/>
    </source>
</evidence>
<feature type="domain" description="UDP-3-O-[3-hydroxymyristoyl] glucosamine N-acyltransferase non-repeat region" evidence="8">
    <location>
        <begin position="24"/>
        <end position="96"/>
    </location>
</feature>
<dbReference type="Pfam" id="PF04613">
    <property type="entry name" value="LpxD"/>
    <property type="match status" value="1"/>
</dbReference>
<comment type="caution">
    <text evidence="9">The sequence shown here is derived from an EMBL/GenBank/DDBJ whole genome shotgun (WGS) entry which is preliminary data.</text>
</comment>
<dbReference type="InterPro" id="IPR007691">
    <property type="entry name" value="LpxD"/>
</dbReference>
<comment type="function">
    <text evidence="7">Catalyzes the N-acylation of UDP-3-O-acylglucosamine using 3-hydroxyacyl-ACP as the acyl donor. Is involved in the biosynthesis of lipid A, a phosphorylated glycolipid that anchors the lipopolysaccharide to the outer membrane of the cell.</text>
</comment>
<protein>
    <recommendedName>
        <fullName evidence="7">UDP-3-O-acylglucosamine N-acyltransferase</fullName>
        <ecNumber evidence="7">2.3.1.191</ecNumber>
    </recommendedName>
</protein>
<dbReference type="EC" id="2.3.1.191" evidence="7"/>
<evidence type="ECO:0000256" key="2">
    <source>
        <dbReference type="ARBA" id="ARBA00022556"/>
    </source>
</evidence>
<feature type="active site" description="Proton acceptor" evidence="7">
    <location>
        <position position="247"/>
    </location>
</feature>
<name>A0ABU5SSZ9_9CYAN</name>
<keyword evidence="6 7" id="KW-0012">Acyltransferase</keyword>
<evidence type="ECO:0000259" key="8">
    <source>
        <dbReference type="Pfam" id="PF04613"/>
    </source>
</evidence>
<sequence>MRFSSLLTRIGAVQDGSPRHLAGDPEISGAEALDRAGPGQLAFLEPGNALAAALSASGAAALLLPLDEEIQQLASERGLAWVALANPRLGFAEALAALHPPTPKPPGIHPSAVVDPSAAVAADVHVGAHGVIGAGSVVAAGCVLHPGVVLYEDVQLAEGCEIHANAVLHPGSRLGAGCVVQSQAVIGAEGFGFVPTASGWVKMPQTGRVVLEDGVEVGCGSTIDRPSVGETRIGAGTKIDNLVHVGHGVVTGKGCALAAQVGIAGGAVLGNGVILAGQVGVANRAVIGDRAIASSKSGIHGEIAAGEVVSGYPAIPNRLWLRCSAVFNKLPEMARTLRQLRK</sequence>
<dbReference type="Proteomes" id="UP001302329">
    <property type="component" value="Unassembled WGS sequence"/>
</dbReference>
<dbReference type="GO" id="GO:0103118">
    <property type="term" value="F:UDP-3-O-[(3R)-3-hydroxyacyl]-glucosamine N-acyltransferase activity"/>
    <property type="evidence" value="ECO:0007669"/>
    <property type="project" value="UniProtKB-EC"/>
</dbReference>
<dbReference type="InterPro" id="IPR011004">
    <property type="entry name" value="Trimer_LpxA-like_sf"/>
</dbReference>